<evidence type="ECO:0000313" key="2">
    <source>
        <dbReference type="Proteomes" id="UP000706039"/>
    </source>
</evidence>
<dbReference type="RefSeq" id="WP_222993575.1">
    <property type="nucleotide sequence ID" value="NZ_JAINVV010000015.1"/>
</dbReference>
<keyword evidence="2" id="KW-1185">Reference proteome</keyword>
<sequence>MMRPDYREAIARSGVLERLSAFDPHVAGTPPLGLDLATSDIDILCHCPVPDVFAAALWQAFGDAEGFAIRQWASGARAIIADFVSHGWSFEIFGQAVPVRDQQGWRHFRVEQRLLALGGEGLRRAVLEKRRAGMKTEPAFAAVLGLPGDPYRAMLDLEMLPDAALVRHLQEAGPEAG</sequence>
<dbReference type="EMBL" id="JAINVV010000015">
    <property type="protein sequence ID" value="MBY8826170.1"/>
    <property type="molecule type" value="Genomic_DNA"/>
</dbReference>
<evidence type="ECO:0000313" key="1">
    <source>
        <dbReference type="EMBL" id="MBY8826170.1"/>
    </source>
</evidence>
<dbReference type="Proteomes" id="UP000706039">
    <property type="component" value="Unassembled WGS sequence"/>
</dbReference>
<name>A0ABS7PZW2_9SPHN</name>
<dbReference type="InterPro" id="IPR025365">
    <property type="entry name" value="DUF4269"/>
</dbReference>
<proteinExistence type="predicted"/>
<protein>
    <submittedName>
        <fullName evidence="1">DUF4269 domain-containing protein</fullName>
    </submittedName>
</protein>
<comment type="caution">
    <text evidence="1">The sequence shown here is derived from an EMBL/GenBank/DDBJ whole genome shotgun (WGS) entry which is preliminary data.</text>
</comment>
<accession>A0ABS7PZW2</accession>
<gene>
    <name evidence="1" type="ORF">K7G82_27965</name>
</gene>
<reference evidence="1 2" key="1">
    <citation type="submission" date="2021-08" db="EMBL/GenBank/DDBJ databases">
        <authorList>
            <person name="Tuo L."/>
        </authorList>
    </citation>
    <scope>NUCLEOTIDE SEQUENCE [LARGE SCALE GENOMIC DNA]</scope>
    <source>
        <strain evidence="1 2">JCM 31229</strain>
    </source>
</reference>
<organism evidence="1 2">
    <name type="scientific">Sphingomonas colocasiae</name>
    <dbReference type="NCBI Taxonomy" id="1848973"/>
    <lineage>
        <taxon>Bacteria</taxon>
        <taxon>Pseudomonadati</taxon>
        <taxon>Pseudomonadota</taxon>
        <taxon>Alphaproteobacteria</taxon>
        <taxon>Sphingomonadales</taxon>
        <taxon>Sphingomonadaceae</taxon>
        <taxon>Sphingomonas</taxon>
    </lineage>
</organism>
<dbReference type="Pfam" id="PF14091">
    <property type="entry name" value="DUF4269"/>
    <property type="match status" value="1"/>
</dbReference>